<accession>A0AAD9MDU6</accession>
<dbReference type="AlphaFoldDB" id="A0AAD9MDU6"/>
<keyword evidence="3" id="KW-1185">Reference proteome</keyword>
<evidence type="ECO:0000313" key="3">
    <source>
        <dbReference type="Proteomes" id="UP001217918"/>
    </source>
</evidence>
<evidence type="ECO:0000256" key="1">
    <source>
        <dbReference type="SAM" id="SignalP"/>
    </source>
</evidence>
<evidence type="ECO:0000313" key="2">
    <source>
        <dbReference type="EMBL" id="KAK2073439.1"/>
    </source>
</evidence>
<feature type="chain" id="PRO_5042238043" description="Thaumatin-like protein" evidence="1">
    <location>
        <begin position="24"/>
        <end position="222"/>
    </location>
</feature>
<gene>
    <name evidence="2" type="ORF">P8C59_007724</name>
</gene>
<organism evidence="2 3">
    <name type="scientific">Phyllachora maydis</name>
    <dbReference type="NCBI Taxonomy" id="1825666"/>
    <lineage>
        <taxon>Eukaryota</taxon>
        <taxon>Fungi</taxon>
        <taxon>Dikarya</taxon>
        <taxon>Ascomycota</taxon>
        <taxon>Pezizomycotina</taxon>
        <taxon>Sordariomycetes</taxon>
        <taxon>Sordariomycetidae</taxon>
        <taxon>Phyllachorales</taxon>
        <taxon>Phyllachoraceae</taxon>
        <taxon>Phyllachora</taxon>
    </lineage>
</organism>
<evidence type="ECO:0008006" key="4">
    <source>
        <dbReference type="Google" id="ProtNLM"/>
    </source>
</evidence>
<dbReference type="Proteomes" id="UP001217918">
    <property type="component" value="Unassembled WGS sequence"/>
</dbReference>
<dbReference type="SUPFAM" id="SSF49870">
    <property type="entry name" value="Osmotin, thaumatin-like protein"/>
    <property type="match status" value="1"/>
</dbReference>
<dbReference type="Gene3D" id="2.60.110.10">
    <property type="entry name" value="Thaumatin"/>
    <property type="match status" value="1"/>
</dbReference>
<comment type="caution">
    <text evidence="2">The sequence shown here is derived from an EMBL/GenBank/DDBJ whole genome shotgun (WGS) entry which is preliminary data.</text>
</comment>
<dbReference type="EMBL" id="JAQQPM010000007">
    <property type="protein sequence ID" value="KAK2073439.1"/>
    <property type="molecule type" value="Genomic_DNA"/>
</dbReference>
<sequence length="222" mass="23124">MLATFLALSVVLSALLQAGTTLAAPVGQEGTARAADLSHMTITIVNKHTAAVSTTHASNAGPTPISGGQGAGTLAKGAQDVVVVPQDWAGNIQFVEAGGSHKIVGDESWLEGSLKEVMGKWMVGVDVSYVNGFSVPITCTCDEDNKFLSGCNKDLWTMSTCPQNNGMGSCKNPLRVPLGKQEPTPFFKPCEAKAYTYPSDDMAMSEGTCQDGRVTCCVGTAC</sequence>
<reference evidence="2" key="1">
    <citation type="journal article" date="2023" name="Mol. Plant Microbe Interact.">
        <title>Elucidating the Obligate Nature and Biological Capacity of an Invasive Fungal Corn Pathogen.</title>
        <authorList>
            <person name="MacCready J.S."/>
            <person name="Roggenkamp E.M."/>
            <person name="Gdanetz K."/>
            <person name="Chilvers M.I."/>
        </authorList>
    </citation>
    <scope>NUCLEOTIDE SEQUENCE</scope>
    <source>
        <strain evidence="2">PM02</strain>
    </source>
</reference>
<keyword evidence="1" id="KW-0732">Signal</keyword>
<name>A0AAD9MDU6_9PEZI</name>
<protein>
    <recommendedName>
        <fullName evidence="4">Thaumatin-like protein</fullName>
    </recommendedName>
</protein>
<feature type="signal peptide" evidence="1">
    <location>
        <begin position="1"/>
        <end position="23"/>
    </location>
</feature>
<proteinExistence type="predicted"/>
<dbReference type="InterPro" id="IPR037176">
    <property type="entry name" value="Osmotin/thaumatin-like_sf"/>
</dbReference>